<sequence>MSSLLSSSCFYHCSIAGIEVSENILISAEEKGINYCELLEQSLQKNKRAVIQLSLLNFDGAIGYDHGTLLVELIRKIGENEYLSLIRNLNDTEKKTIESYLQAGLEYHYDSSLKEKSIKSVFPELNAFLQNRN</sequence>
<proteinExistence type="predicted"/>
<keyword evidence="2" id="KW-1185">Reference proteome</keyword>
<dbReference type="Proteomes" id="UP001059844">
    <property type="component" value="Chromosome"/>
</dbReference>
<protein>
    <recommendedName>
        <fullName evidence="3">DUF4375 domain-containing protein</fullName>
    </recommendedName>
</protein>
<dbReference type="EMBL" id="CP101751">
    <property type="protein sequence ID" value="UUC44825.1"/>
    <property type="molecule type" value="Genomic_DNA"/>
</dbReference>
<gene>
    <name evidence="1" type="ORF">NOX80_14460</name>
</gene>
<organism evidence="1 2">
    <name type="scientific">Flavobacterium cerinum</name>
    <dbReference type="NCBI Taxonomy" id="2502784"/>
    <lineage>
        <taxon>Bacteria</taxon>
        <taxon>Pseudomonadati</taxon>
        <taxon>Bacteroidota</taxon>
        <taxon>Flavobacteriia</taxon>
        <taxon>Flavobacteriales</taxon>
        <taxon>Flavobacteriaceae</taxon>
        <taxon>Flavobacterium</taxon>
    </lineage>
</organism>
<evidence type="ECO:0000313" key="2">
    <source>
        <dbReference type="Proteomes" id="UP001059844"/>
    </source>
</evidence>
<evidence type="ECO:0008006" key="3">
    <source>
        <dbReference type="Google" id="ProtNLM"/>
    </source>
</evidence>
<name>A0ABY5IRB7_9FLAO</name>
<accession>A0ABY5IRB7</accession>
<reference evidence="1" key="1">
    <citation type="submission" date="2022-07" db="EMBL/GenBank/DDBJ databases">
        <title>Isolation, identification, and degradation of a PFOSA degrading strain from sewage treatment plant.</title>
        <authorList>
            <person name="Zhang L."/>
            <person name="Huo Y."/>
        </authorList>
    </citation>
    <scope>NUCLEOTIDE SEQUENCE</scope>
    <source>
        <strain evidence="1">C1</strain>
    </source>
</reference>
<evidence type="ECO:0000313" key="1">
    <source>
        <dbReference type="EMBL" id="UUC44825.1"/>
    </source>
</evidence>
<dbReference type="RefSeq" id="WP_256550510.1">
    <property type="nucleotide sequence ID" value="NZ_CP101751.1"/>
</dbReference>